<reference evidence="2" key="1">
    <citation type="journal article" date="2022" name="bioRxiv">
        <title>Sequencing and chromosome-scale assembly of the giantPleurodeles waltlgenome.</title>
        <authorList>
            <person name="Brown T."/>
            <person name="Elewa A."/>
            <person name="Iarovenko S."/>
            <person name="Subramanian E."/>
            <person name="Araus A.J."/>
            <person name="Petzold A."/>
            <person name="Susuki M."/>
            <person name="Suzuki K.-i.T."/>
            <person name="Hayashi T."/>
            <person name="Toyoda A."/>
            <person name="Oliveira C."/>
            <person name="Osipova E."/>
            <person name="Leigh N.D."/>
            <person name="Simon A."/>
            <person name="Yun M.H."/>
        </authorList>
    </citation>
    <scope>NUCLEOTIDE SEQUENCE</scope>
    <source>
        <strain evidence="2">20211129_DDA</strain>
        <tissue evidence="2">Liver</tissue>
    </source>
</reference>
<accession>A0AAV7RBC7</accession>
<dbReference type="AlphaFoldDB" id="A0AAV7RBC7"/>
<gene>
    <name evidence="2" type="ORF">NDU88_001954</name>
</gene>
<evidence type="ECO:0000256" key="1">
    <source>
        <dbReference type="SAM" id="MobiDB-lite"/>
    </source>
</evidence>
<sequence length="160" mass="16981">MDAERPAFGGRDGWRGESGSGDGEGECLWVGGEPGRLALESWEARAERDPDGIAAQLRGRPPLLPPPCPRDATVVRGPGSRAAVSARPLKRVCSRSWRARVLVPGASRSLPARHSLSLLSVCTPRALAPQTRAARADEPGARPPAESEGCSRSGPGERFW</sequence>
<name>A0AAV7RBC7_PLEWA</name>
<protein>
    <submittedName>
        <fullName evidence="2">Uncharacterized protein</fullName>
    </submittedName>
</protein>
<dbReference type="EMBL" id="JANPWB010000009">
    <property type="protein sequence ID" value="KAJ1149137.1"/>
    <property type="molecule type" value="Genomic_DNA"/>
</dbReference>
<dbReference type="Proteomes" id="UP001066276">
    <property type="component" value="Chromosome 5"/>
</dbReference>
<keyword evidence="3" id="KW-1185">Reference proteome</keyword>
<feature type="region of interest" description="Disordered" evidence="1">
    <location>
        <begin position="1"/>
        <end position="26"/>
    </location>
</feature>
<proteinExistence type="predicted"/>
<feature type="region of interest" description="Disordered" evidence="1">
    <location>
        <begin position="129"/>
        <end position="160"/>
    </location>
</feature>
<organism evidence="2 3">
    <name type="scientific">Pleurodeles waltl</name>
    <name type="common">Iberian ribbed newt</name>
    <dbReference type="NCBI Taxonomy" id="8319"/>
    <lineage>
        <taxon>Eukaryota</taxon>
        <taxon>Metazoa</taxon>
        <taxon>Chordata</taxon>
        <taxon>Craniata</taxon>
        <taxon>Vertebrata</taxon>
        <taxon>Euteleostomi</taxon>
        <taxon>Amphibia</taxon>
        <taxon>Batrachia</taxon>
        <taxon>Caudata</taxon>
        <taxon>Salamandroidea</taxon>
        <taxon>Salamandridae</taxon>
        <taxon>Pleurodelinae</taxon>
        <taxon>Pleurodeles</taxon>
    </lineage>
</organism>
<evidence type="ECO:0000313" key="3">
    <source>
        <dbReference type="Proteomes" id="UP001066276"/>
    </source>
</evidence>
<evidence type="ECO:0000313" key="2">
    <source>
        <dbReference type="EMBL" id="KAJ1149137.1"/>
    </source>
</evidence>
<feature type="region of interest" description="Disordered" evidence="1">
    <location>
        <begin position="57"/>
        <end position="76"/>
    </location>
</feature>
<comment type="caution">
    <text evidence="2">The sequence shown here is derived from an EMBL/GenBank/DDBJ whole genome shotgun (WGS) entry which is preliminary data.</text>
</comment>